<feature type="binding site" evidence="18">
    <location>
        <position position="263"/>
    </location>
    <ligand>
        <name>Zn(2+)</name>
        <dbReference type="ChEBI" id="CHEBI:29105"/>
    </ligand>
</feature>
<evidence type="ECO:0000256" key="11">
    <source>
        <dbReference type="ARBA" id="ARBA00022723"/>
    </source>
</evidence>
<dbReference type="GO" id="GO:0000166">
    <property type="term" value="F:nucleotide binding"/>
    <property type="evidence" value="ECO:0007669"/>
    <property type="project" value="UniProtKB-KW"/>
</dbReference>
<dbReference type="PANTHER" id="PTHR43622">
    <property type="entry name" value="3-DEHYDROQUINATE SYNTHASE"/>
    <property type="match status" value="1"/>
</dbReference>
<dbReference type="AlphaFoldDB" id="A0A2K8KL73"/>
<dbReference type="CDD" id="cd08195">
    <property type="entry name" value="DHQS"/>
    <property type="match status" value="1"/>
</dbReference>
<dbReference type="GO" id="GO:0009423">
    <property type="term" value="P:chorismate biosynthetic process"/>
    <property type="evidence" value="ECO:0007669"/>
    <property type="project" value="UniProtKB-UniRule"/>
</dbReference>
<comment type="catalytic activity">
    <reaction evidence="1 18">
        <text>7-phospho-2-dehydro-3-deoxy-D-arabino-heptonate = 3-dehydroquinate + phosphate</text>
        <dbReference type="Rhea" id="RHEA:21968"/>
        <dbReference type="ChEBI" id="CHEBI:32364"/>
        <dbReference type="ChEBI" id="CHEBI:43474"/>
        <dbReference type="ChEBI" id="CHEBI:58394"/>
        <dbReference type="EC" id="4.2.3.4"/>
    </reaction>
</comment>
<accession>A0A2K8KL73</accession>
<dbReference type="InterPro" id="IPR030960">
    <property type="entry name" value="DHQS/DOIS_N"/>
</dbReference>
<proteinExistence type="inferred from homology"/>
<keyword evidence="12 18" id="KW-0547">Nucleotide-binding</keyword>
<evidence type="ECO:0000313" key="22">
    <source>
        <dbReference type="Proteomes" id="UP000229757"/>
    </source>
</evidence>
<name>A0A2K8KL73_9GAMM</name>
<dbReference type="InterPro" id="IPR030963">
    <property type="entry name" value="DHQ_synth_fam"/>
</dbReference>
<dbReference type="InterPro" id="IPR056179">
    <property type="entry name" value="DHQS_C"/>
</dbReference>
<evidence type="ECO:0000256" key="12">
    <source>
        <dbReference type="ARBA" id="ARBA00022741"/>
    </source>
</evidence>
<evidence type="ECO:0000256" key="2">
    <source>
        <dbReference type="ARBA" id="ARBA00001911"/>
    </source>
</evidence>
<evidence type="ECO:0000256" key="13">
    <source>
        <dbReference type="ARBA" id="ARBA00022833"/>
    </source>
</evidence>
<feature type="binding site" evidence="18">
    <location>
        <position position="246"/>
    </location>
    <ligand>
        <name>Zn(2+)</name>
        <dbReference type="ChEBI" id="CHEBI:29105"/>
    </ligand>
</feature>
<dbReference type="GO" id="GO:0005737">
    <property type="term" value="C:cytoplasm"/>
    <property type="evidence" value="ECO:0007669"/>
    <property type="project" value="UniProtKB-SubCell"/>
</dbReference>
<evidence type="ECO:0000256" key="10">
    <source>
        <dbReference type="ARBA" id="ARBA00022605"/>
    </source>
</evidence>
<evidence type="ECO:0000313" key="21">
    <source>
        <dbReference type="EMBL" id="ATX75665.1"/>
    </source>
</evidence>
<keyword evidence="9 18" id="KW-0963">Cytoplasm</keyword>
<protein>
    <recommendedName>
        <fullName evidence="8 18">3-dehydroquinate synthase</fullName>
        <shortName evidence="18">DHQS</shortName>
        <ecNumber evidence="7 18">4.2.3.4</ecNumber>
    </recommendedName>
</protein>
<feature type="binding site" evidence="18">
    <location>
        <begin position="128"/>
        <end position="129"/>
    </location>
    <ligand>
        <name>NAD(+)</name>
        <dbReference type="ChEBI" id="CHEBI:57540"/>
    </ligand>
</feature>
<dbReference type="GO" id="GO:0046872">
    <property type="term" value="F:metal ion binding"/>
    <property type="evidence" value="ECO:0007669"/>
    <property type="project" value="UniProtKB-KW"/>
</dbReference>
<comment type="pathway">
    <text evidence="5 18">Metabolic intermediate biosynthesis; chorismate biosynthesis; chorismate from D-erythrose 4-phosphate and phosphoenolpyruvate: step 2/7.</text>
</comment>
<dbReference type="GO" id="GO:0008652">
    <property type="term" value="P:amino acid biosynthetic process"/>
    <property type="evidence" value="ECO:0007669"/>
    <property type="project" value="UniProtKB-KW"/>
</dbReference>
<dbReference type="HAMAP" id="MF_00110">
    <property type="entry name" value="DHQ_synthase"/>
    <property type="match status" value="1"/>
</dbReference>
<dbReference type="InterPro" id="IPR050071">
    <property type="entry name" value="Dehydroquinate_synthase"/>
</dbReference>
<comment type="subcellular location">
    <subcellularLocation>
        <location evidence="4 18">Cytoplasm</location>
    </subcellularLocation>
</comment>
<dbReference type="EC" id="4.2.3.4" evidence="7 18"/>
<feature type="domain" description="3-dehydroquinate synthase N-terminal" evidence="19">
    <location>
        <begin position="66"/>
        <end position="178"/>
    </location>
</feature>
<evidence type="ECO:0000256" key="5">
    <source>
        <dbReference type="ARBA" id="ARBA00004661"/>
    </source>
</evidence>
<evidence type="ECO:0000259" key="19">
    <source>
        <dbReference type="Pfam" id="PF01761"/>
    </source>
</evidence>
<gene>
    <name evidence="18" type="primary">aroB</name>
    <name evidence="21" type="ORF">REIFOR_00495</name>
</gene>
<dbReference type="Pfam" id="PF01761">
    <property type="entry name" value="DHQ_synthase"/>
    <property type="match status" value="1"/>
</dbReference>
<evidence type="ECO:0000259" key="20">
    <source>
        <dbReference type="Pfam" id="PF24621"/>
    </source>
</evidence>
<dbReference type="KEGG" id="rfo:REIFOR_00495"/>
<evidence type="ECO:0000256" key="17">
    <source>
        <dbReference type="ARBA" id="ARBA00023285"/>
    </source>
</evidence>
<keyword evidence="22" id="KW-1185">Reference proteome</keyword>
<feature type="domain" description="3-dehydroquinate synthase C-terminal" evidence="20">
    <location>
        <begin position="180"/>
        <end position="324"/>
    </location>
</feature>
<evidence type="ECO:0000256" key="9">
    <source>
        <dbReference type="ARBA" id="ARBA00022490"/>
    </source>
</evidence>
<keyword evidence="17 18" id="KW-0170">Cobalt</keyword>
<sequence length="361" mass="38746">MKTYQVELGDRSYPIHIGPCLSDQRLLQATLTQQEILIVTNDTIAPLYLERVMAPLRASGKQVAAVILPDGEQYKNLTTLNLIYDELLAQNFSRKVVLVALGGGVVGDMTGFAAASYQRGVDFVQIPTTLLSQVDSSVGGKTGVNHPLGKNMIGAFKQPLAVFIDPSTLSTLPKNEFAAGFAEVIKHGVIQGADYFAMLETRLADIFALDMSALIEVISGSCAIKSSVVAQDETEQGLRAILNFGHTFGHAIETTMGYGQWLHGEAVAVGMVMATDLSSRLGLIEPALAERIIHLVEQAGLPIQAPDKMTVDSFLTAMYRDKKVDAGTLRLVLVRALGDGFLTAEFDPSALKDTLAAFCDG</sequence>
<comment type="similarity">
    <text evidence="6 18">Belongs to the sugar phosphate cyclases superfamily. Dehydroquinate synthase family.</text>
</comment>
<dbReference type="Gene3D" id="3.40.50.1970">
    <property type="match status" value="1"/>
</dbReference>
<dbReference type="OrthoDB" id="9806583at2"/>
<reference evidence="21 22" key="1">
    <citation type="journal article" date="2017" name="Environ. Microbiol.">
        <title>Genomic and physiological analyses of 'Reinekea forsetii' reveal a versatile opportunistic lifestyle during spring algae blooms.</title>
        <authorList>
            <person name="Avci B."/>
            <person name="Hahnke R.L."/>
            <person name="Chafee M."/>
            <person name="Fischer T."/>
            <person name="Gruber-Vodicka H."/>
            <person name="Tegetmeyer H.E."/>
            <person name="Harder J."/>
            <person name="Fuchs B.M."/>
            <person name="Amann R.I."/>
            <person name="Teeling H."/>
        </authorList>
    </citation>
    <scope>NUCLEOTIDE SEQUENCE [LARGE SCALE GENOMIC DNA]</scope>
    <source>
        <strain evidence="21 22">Hel1_31_D35</strain>
    </source>
</reference>
<dbReference type="Pfam" id="PF24621">
    <property type="entry name" value="DHQS_C"/>
    <property type="match status" value="1"/>
</dbReference>
<comment type="cofactor">
    <cofactor evidence="18">
        <name>Co(2+)</name>
        <dbReference type="ChEBI" id="CHEBI:48828"/>
    </cofactor>
    <cofactor evidence="18">
        <name>Zn(2+)</name>
        <dbReference type="ChEBI" id="CHEBI:29105"/>
    </cofactor>
    <text evidence="18">Binds 1 divalent metal cation per subunit. Can use either Co(2+) or Zn(2+).</text>
</comment>
<keyword evidence="10 18" id="KW-0028">Amino-acid biosynthesis</keyword>
<comment type="cofactor">
    <cofactor evidence="2 18">
        <name>NAD(+)</name>
        <dbReference type="ChEBI" id="CHEBI:57540"/>
    </cofactor>
</comment>
<dbReference type="FunFam" id="3.40.50.1970:FF:000001">
    <property type="entry name" value="3-dehydroquinate synthase"/>
    <property type="match status" value="1"/>
</dbReference>
<evidence type="ECO:0000256" key="14">
    <source>
        <dbReference type="ARBA" id="ARBA00023027"/>
    </source>
</evidence>
<keyword evidence="11 18" id="KW-0479">Metal-binding</keyword>
<feature type="binding site" evidence="18">
    <location>
        <begin position="104"/>
        <end position="108"/>
    </location>
    <ligand>
        <name>NAD(+)</name>
        <dbReference type="ChEBI" id="CHEBI:57540"/>
    </ligand>
</feature>
<dbReference type="GO" id="GO:0009073">
    <property type="term" value="P:aromatic amino acid family biosynthetic process"/>
    <property type="evidence" value="ECO:0007669"/>
    <property type="project" value="UniProtKB-KW"/>
</dbReference>
<evidence type="ECO:0000256" key="7">
    <source>
        <dbReference type="ARBA" id="ARBA00013031"/>
    </source>
</evidence>
<evidence type="ECO:0000256" key="15">
    <source>
        <dbReference type="ARBA" id="ARBA00023141"/>
    </source>
</evidence>
<dbReference type="RefSeq" id="WP_100256053.1">
    <property type="nucleotide sequence ID" value="NZ_CP011797.1"/>
</dbReference>
<feature type="binding site" evidence="18">
    <location>
        <position position="150"/>
    </location>
    <ligand>
        <name>NAD(+)</name>
        <dbReference type="ChEBI" id="CHEBI:57540"/>
    </ligand>
</feature>
<dbReference type="PIRSF" id="PIRSF001455">
    <property type="entry name" value="DHQ_synth"/>
    <property type="match status" value="1"/>
</dbReference>
<keyword evidence="13 18" id="KW-0862">Zinc</keyword>
<dbReference type="SUPFAM" id="SSF56796">
    <property type="entry name" value="Dehydroquinate synthase-like"/>
    <property type="match status" value="1"/>
</dbReference>
<evidence type="ECO:0000256" key="3">
    <source>
        <dbReference type="ARBA" id="ARBA00003485"/>
    </source>
</evidence>
<comment type="function">
    <text evidence="3 18">Catalyzes the conversion of 3-deoxy-D-arabino-heptulosonate 7-phosphate (DAHP) to dehydroquinate (DHQ).</text>
</comment>
<organism evidence="21 22">
    <name type="scientific">Reinekea forsetii</name>
    <dbReference type="NCBI Taxonomy" id="1336806"/>
    <lineage>
        <taxon>Bacteria</taxon>
        <taxon>Pseudomonadati</taxon>
        <taxon>Pseudomonadota</taxon>
        <taxon>Gammaproteobacteria</taxon>
        <taxon>Oceanospirillales</taxon>
        <taxon>Saccharospirillaceae</taxon>
        <taxon>Reinekea</taxon>
    </lineage>
</organism>
<dbReference type="InterPro" id="IPR016037">
    <property type="entry name" value="DHQ_synth_AroB"/>
</dbReference>
<evidence type="ECO:0000256" key="4">
    <source>
        <dbReference type="ARBA" id="ARBA00004496"/>
    </source>
</evidence>
<feature type="binding site" evidence="18">
    <location>
        <begin position="70"/>
        <end position="75"/>
    </location>
    <ligand>
        <name>NAD(+)</name>
        <dbReference type="ChEBI" id="CHEBI:57540"/>
    </ligand>
</feature>
<dbReference type="Proteomes" id="UP000229757">
    <property type="component" value="Chromosome"/>
</dbReference>
<dbReference type="Gene3D" id="1.20.1090.10">
    <property type="entry name" value="Dehydroquinate synthase-like - alpha domain"/>
    <property type="match status" value="1"/>
</dbReference>
<keyword evidence="14 18" id="KW-0520">NAD</keyword>
<dbReference type="UniPathway" id="UPA00053">
    <property type="reaction ID" value="UER00085"/>
</dbReference>
<dbReference type="NCBIfam" id="TIGR01357">
    <property type="entry name" value="aroB"/>
    <property type="match status" value="1"/>
</dbReference>
<dbReference type="GO" id="GO:0003856">
    <property type="term" value="F:3-dehydroquinate synthase activity"/>
    <property type="evidence" value="ECO:0007669"/>
    <property type="project" value="UniProtKB-UniRule"/>
</dbReference>
<evidence type="ECO:0000256" key="8">
    <source>
        <dbReference type="ARBA" id="ARBA00017684"/>
    </source>
</evidence>
<evidence type="ECO:0000256" key="18">
    <source>
        <dbReference type="HAMAP-Rule" id="MF_00110"/>
    </source>
</evidence>
<evidence type="ECO:0000256" key="16">
    <source>
        <dbReference type="ARBA" id="ARBA00023239"/>
    </source>
</evidence>
<feature type="binding site" evidence="18">
    <location>
        <begin position="168"/>
        <end position="171"/>
    </location>
    <ligand>
        <name>NAD(+)</name>
        <dbReference type="ChEBI" id="CHEBI:57540"/>
    </ligand>
</feature>
<feature type="binding site" evidence="18">
    <location>
        <position position="183"/>
    </location>
    <ligand>
        <name>Zn(2+)</name>
        <dbReference type="ChEBI" id="CHEBI:29105"/>
    </ligand>
</feature>
<dbReference type="EMBL" id="CP011797">
    <property type="protein sequence ID" value="ATX75665.1"/>
    <property type="molecule type" value="Genomic_DNA"/>
</dbReference>
<keyword evidence="15 18" id="KW-0057">Aromatic amino acid biosynthesis</keyword>
<dbReference type="PANTHER" id="PTHR43622:SF7">
    <property type="entry name" value="3-DEHYDROQUINATE SYNTHASE, CHLOROPLASTIC"/>
    <property type="match status" value="1"/>
</dbReference>
<keyword evidence="16 18" id="KW-0456">Lyase</keyword>
<evidence type="ECO:0000256" key="1">
    <source>
        <dbReference type="ARBA" id="ARBA00001393"/>
    </source>
</evidence>
<feature type="binding site" evidence="18">
    <location>
        <position position="141"/>
    </location>
    <ligand>
        <name>NAD(+)</name>
        <dbReference type="ChEBI" id="CHEBI:57540"/>
    </ligand>
</feature>
<evidence type="ECO:0000256" key="6">
    <source>
        <dbReference type="ARBA" id="ARBA00005412"/>
    </source>
</evidence>